<dbReference type="VEuPathDB" id="CryptoDB:Cvel_863"/>
<evidence type="ECO:0000313" key="2">
    <source>
        <dbReference type="EMBL" id="CEM40152.1"/>
    </source>
</evidence>
<protein>
    <submittedName>
        <fullName evidence="2">Uncharacterized protein</fullName>
    </submittedName>
</protein>
<gene>
    <name evidence="2" type="ORF">Cvel_863</name>
</gene>
<feature type="region of interest" description="Disordered" evidence="1">
    <location>
        <begin position="63"/>
        <end position="85"/>
    </location>
</feature>
<reference evidence="2" key="1">
    <citation type="submission" date="2014-11" db="EMBL/GenBank/DDBJ databases">
        <authorList>
            <person name="Otto D Thomas"/>
            <person name="Naeem Raeece"/>
        </authorList>
    </citation>
    <scope>NUCLEOTIDE SEQUENCE</scope>
</reference>
<dbReference type="AlphaFoldDB" id="A0A0G4H8B5"/>
<sequence>MSSTTRQSKSAAWTRTWSSIWVGSPAGVSSGSGSAFCWKAGGDTTASGRRGGDGANVLVGLLLRRDSPKQTETGDSEGDRPPMGSPYRLALSFLPVPLADPEKGKGETEPLLFPPVDADSGLSLFPSCDCSTSGVYMEKKNVDPLPGPPDSTPTLPPQWASTNILEMHRPKPVPPPLCSSPALIWL</sequence>
<name>A0A0G4H8B5_9ALVE</name>
<accession>A0A0G4H8B5</accession>
<dbReference type="EMBL" id="CDMZ01001984">
    <property type="protein sequence ID" value="CEM40152.1"/>
    <property type="molecule type" value="Genomic_DNA"/>
</dbReference>
<evidence type="ECO:0000256" key="1">
    <source>
        <dbReference type="SAM" id="MobiDB-lite"/>
    </source>
</evidence>
<proteinExistence type="predicted"/>
<organism evidence="2">
    <name type="scientific">Chromera velia CCMP2878</name>
    <dbReference type="NCBI Taxonomy" id="1169474"/>
    <lineage>
        <taxon>Eukaryota</taxon>
        <taxon>Sar</taxon>
        <taxon>Alveolata</taxon>
        <taxon>Colpodellida</taxon>
        <taxon>Chromeraceae</taxon>
        <taxon>Chromera</taxon>
    </lineage>
</organism>